<dbReference type="SUPFAM" id="SSF55221">
    <property type="entry name" value="Yeast killer toxins"/>
    <property type="match status" value="1"/>
</dbReference>
<name>A0A1Q5UFB9_9EURO</name>
<feature type="domain" description="Killer toxin Kp4" evidence="2">
    <location>
        <begin position="10"/>
        <end position="134"/>
    </location>
</feature>
<evidence type="ECO:0000313" key="3">
    <source>
        <dbReference type="EMBL" id="OKP11178.1"/>
    </source>
</evidence>
<dbReference type="EMBL" id="MNBE01000293">
    <property type="protein sequence ID" value="OKP11178.1"/>
    <property type="molecule type" value="Genomic_DNA"/>
</dbReference>
<dbReference type="Gene3D" id="3.30.430.10">
    <property type="entry name" value="Killer Toxin P4, subunit A"/>
    <property type="match status" value="1"/>
</dbReference>
<keyword evidence="1" id="KW-0732">Signal</keyword>
<accession>A0A1Q5UFB9</accession>
<feature type="chain" id="PRO_5013135463" description="Killer toxin Kp4 domain-containing protein" evidence="1">
    <location>
        <begin position="21"/>
        <end position="148"/>
    </location>
</feature>
<gene>
    <name evidence="3" type="ORF">PENSUB_3200</name>
</gene>
<dbReference type="InterPro" id="IPR015131">
    <property type="entry name" value="Killer_tox_Kp4"/>
</dbReference>
<organism evidence="3 4">
    <name type="scientific">Penicillium subrubescens</name>
    <dbReference type="NCBI Taxonomy" id="1316194"/>
    <lineage>
        <taxon>Eukaryota</taxon>
        <taxon>Fungi</taxon>
        <taxon>Dikarya</taxon>
        <taxon>Ascomycota</taxon>
        <taxon>Pezizomycotina</taxon>
        <taxon>Eurotiomycetes</taxon>
        <taxon>Eurotiomycetidae</taxon>
        <taxon>Eurotiales</taxon>
        <taxon>Aspergillaceae</taxon>
        <taxon>Penicillium</taxon>
    </lineage>
</organism>
<dbReference type="Pfam" id="PF09044">
    <property type="entry name" value="Kp4"/>
    <property type="match status" value="1"/>
</dbReference>
<evidence type="ECO:0000259" key="2">
    <source>
        <dbReference type="Pfam" id="PF09044"/>
    </source>
</evidence>
<sequence>MVRLLTLALVLVSGFTSTNALGINCRGGSGCKYVQKGIHAANVLTNYLNGVEDHTWFNNRQYIACATAPVNDESVPPFALCAYFQNSGGGDGARVKKLAGSIPGHGCNTCGNVPYWYPEGNNNVNDGQLTYDAVSDPGSSCPGYPGLC</sequence>
<feature type="signal peptide" evidence="1">
    <location>
        <begin position="1"/>
        <end position="20"/>
    </location>
</feature>
<dbReference type="GO" id="GO:0005576">
    <property type="term" value="C:extracellular region"/>
    <property type="evidence" value="ECO:0007669"/>
    <property type="project" value="InterPro"/>
</dbReference>
<comment type="caution">
    <text evidence="3">The sequence shown here is derived from an EMBL/GenBank/DDBJ whole genome shotgun (WGS) entry which is preliminary data.</text>
</comment>
<dbReference type="InterPro" id="IPR011329">
    <property type="entry name" value="Killer_tox_Kp4/SMK"/>
</dbReference>
<evidence type="ECO:0000256" key="1">
    <source>
        <dbReference type="SAM" id="SignalP"/>
    </source>
</evidence>
<dbReference type="Proteomes" id="UP000186955">
    <property type="component" value="Unassembled WGS sequence"/>
</dbReference>
<reference evidence="3 4" key="1">
    <citation type="submission" date="2016-10" db="EMBL/GenBank/DDBJ databases">
        <title>Genome sequence of the ascomycete fungus Penicillium subrubescens.</title>
        <authorList>
            <person name="De Vries R.P."/>
            <person name="Peng M."/>
            <person name="Dilokpimol A."/>
            <person name="Hilden K."/>
            <person name="Makela M.R."/>
            <person name="Grigoriev I."/>
            <person name="Riley R."/>
            <person name="Granchi Z."/>
        </authorList>
    </citation>
    <scope>NUCLEOTIDE SEQUENCE [LARGE SCALE GENOMIC DNA]</scope>
    <source>
        <strain evidence="3 4">CBS 132785</strain>
    </source>
</reference>
<dbReference type="OrthoDB" id="4177994at2759"/>
<dbReference type="STRING" id="1316194.A0A1Q5UFB9"/>
<keyword evidence="4" id="KW-1185">Reference proteome</keyword>
<proteinExistence type="predicted"/>
<evidence type="ECO:0000313" key="4">
    <source>
        <dbReference type="Proteomes" id="UP000186955"/>
    </source>
</evidence>
<protein>
    <recommendedName>
        <fullName evidence="2">Killer toxin Kp4 domain-containing protein</fullName>
    </recommendedName>
</protein>
<dbReference type="AlphaFoldDB" id="A0A1Q5UFB9"/>